<organism evidence="1">
    <name type="scientific">Cuerna arida</name>
    <dbReference type="NCBI Taxonomy" id="1464854"/>
    <lineage>
        <taxon>Eukaryota</taxon>
        <taxon>Metazoa</taxon>
        <taxon>Ecdysozoa</taxon>
        <taxon>Arthropoda</taxon>
        <taxon>Hexapoda</taxon>
        <taxon>Insecta</taxon>
        <taxon>Pterygota</taxon>
        <taxon>Neoptera</taxon>
        <taxon>Paraneoptera</taxon>
        <taxon>Hemiptera</taxon>
        <taxon>Auchenorrhyncha</taxon>
        <taxon>Membracoidea</taxon>
        <taxon>Cicadellidae</taxon>
        <taxon>Cicadellinae</taxon>
        <taxon>Proconiini</taxon>
        <taxon>Cuerna</taxon>
    </lineage>
</organism>
<feature type="non-terminal residue" evidence="1">
    <location>
        <position position="1"/>
    </location>
</feature>
<proteinExistence type="predicted"/>
<accession>A0A1B6EZY8</accession>
<sequence>KISCTLGETTNHYKSAGNYQDKTNGFIFQFRETAHQRLQRLSALYRNLTKPNDNTDEYKNTIKVGVQTNDCKTYTVTEAGTRLYTPSSSAIKFIHAFPVNKKYKFGRAKIRYGGVKQGFALITFKTTKANSRINYRVKICW</sequence>
<protein>
    <submittedName>
        <fullName evidence="1">Uncharacterized protein</fullName>
    </submittedName>
</protein>
<evidence type="ECO:0000313" key="1">
    <source>
        <dbReference type="EMBL" id="JAS43559.1"/>
    </source>
</evidence>
<gene>
    <name evidence="1" type="ORF">g.4900</name>
</gene>
<dbReference type="AlphaFoldDB" id="A0A1B6EZY8"/>
<name>A0A1B6EZY8_9HEMI</name>
<reference evidence="1" key="1">
    <citation type="submission" date="2015-11" db="EMBL/GenBank/DDBJ databases">
        <title>De novo transcriptome assembly of four potential Pierce s Disease insect vectors from Arizona vineyards.</title>
        <authorList>
            <person name="Tassone E.E."/>
        </authorList>
    </citation>
    <scope>NUCLEOTIDE SEQUENCE</scope>
</reference>
<dbReference type="EMBL" id="GECZ01026210">
    <property type="protein sequence ID" value="JAS43559.1"/>
    <property type="molecule type" value="Transcribed_RNA"/>
</dbReference>